<proteinExistence type="predicted"/>
<comment type="caution">
    <text evidence="1">The sequence shown here is derived from an EMBL/GenBank/DDBJ whole genome shotgun (WGS) entry which is preliminary data.</text>
</comment>
<dbReference type="Proteomes" id="UP000095705">
    <property type="component" value="Unassembled WGS sequence"/>
</dbReference>
<sequence length="379" mass="42028">MTSFYQEILETDLGPLEKLLAQWRTSRDALAKLPERVRDDMLTPLRDRGYWEGAAAPYAWRMIDDIERQIASAAKVADAAIGVMEDALGEFKAVKKDLQDTVRRAQEKGVFIEASGLAATTVFDGQCKVIEKDSAEAKAIEGAQREINGVVKRGIAADRNLAFALMSDVGLGQWFNSNPQHRNIDTTDRISHGDYNALNLAMQGKDPYPARQREGAYALGWDYGTGSGPRDREYHDGDKMTELIKKSVSMEQLRADTLAGWRENAAQDGTVSYSISKDGKIGALKKLVTTDLPAIITNDEEHLGEAFVGSYSLDYSVKGQDPDGSLVVEYTLNNSTSNESLLHYAGYYEWLEKTNREEGVLSTIDQKITWTERIPADGK</sequence>
<name>A0A1E5NZN5_9ACTN</name>
<dbReference type="RefSeq" id="WP_069924324.1">
    <property type="nucleotide sequence ID" value="NZ_MEHK01000002.1"/>
</dbReference>
<evidence type="ECO:0000313" key="1">
    <source>
        <dbReference type="EMBL" id="OEJ22273.1"/>
    </source>
</evidence>
<dbReference type="OrthoDB" id="3982708at2"/>
<dbReference type="EMBL" id="MEHK01000002">
    <property type="protein sequence ID" value="OEJ22273.1"/>
    <property type="molecule type" value="Genomic_DNA"/>
</dbReference>
<reference evidence="1 2" key="1">
    <citation type="submission" date="2016-08" db="EMBL/GenBank/DDBJ databases">
        <title>The complete genome of Streptomyces subrutilus 10-1-1.</title>
        <authorList>
            <person name="Chen X."/>
        </authorList>
    </citation>
    <scope>NUCLEOTIDE SEQUENCE [LARGE SCALE GENOMIC DNA]</scope>
    <source>
        <strain evidence="1 2">10-1-1</strain>
    </source>
</reference>
<protein>
    <submittedName>
        <fullName evidence="1">Uncharacterized protein</fullName>
    </submittedName>
</protein>
<accession>A0A1E5NZN5</accession>
<dbReference type="AlphaFoldDB" id="A0A1E5NZN5"/>
<gene>
    <name evidence="1" type="ORF">BGK67_32375</name>
</gene>
<keyword evidence="2" id="KW-1185">Reference proteome</keyword>
<evidence type="ECO:0000313" key="2">
    <source>
        <dbReference type="Proteomes" id="UP000095705"/>
    </source>
</evidence>
<dbReference type="STRING" id="36818.BGK67_32375"/>
<organism evidence="1 2">
    <name type="scientific">Streptomyces subrutilus</name>
    <dbReference type="NCBI Taxonomy" id="36818"/>
    <lineage>
        <taxon>Bacteria</taxon>
        <taxon>Bacillati</taxon>
        <taxon>Actinomycetota</taxon>
        <taxon>Actinomycetes</taxon>
        <taxon>Kitasatosporales</taxon>
        <taxon>Streptomycetaceae</taxon>
        <taxon>Streptomyces</taxon>
    </lineage>
</organism>